<feature type="region of interest" description="Disordered" evidence="1">
    <location>
        <begin position="1"/>
        <end position="119"/>
    </location>
</feature>
<feature type="compositionally biased region" description="Basic and acidic residues" evidence="1">
    <location>
        <begin position="148"/>
        <end position="161"/>
    </location>
</feature>
<feature type="compositionally biased region" description="Basic and acidic residues" evidence="1">
    <location>
        <begin position="264"/>
        <end position="282"/>
    </location>
</feature>
<name>A0A0R3TMF1_RODNA</name>
<reference evidence="4" key="1">
    <citation type="submission" date="2017-02" db="UniProtKB">
        <authorList>
            <consortium name="WormBaseParasite"/>
        </authorList>
    </citation>
    <scope>IDENTIFICATION</scope>
</reference>
<feature type="compositionally biased region" description="Polar residues" evidence="1">
    <location>
        <begin position="68"/>
        <end position="78"/>
    </location>
</feature>
<sequence length="890" mass="98667">MGDIDEPVEDYETMPPMNEEMPFDLANGDHFDGKDELNPLEQGDESGKNSGIFDSKVADSVGIPELSETPNSHNSSQDMVVKDIAEMDQSHDECVSPEVDANVVADRNSESEEGLSHEKMDEINEHIESSENVFVVSDSEITGETVDEDKSSESEDIHKQPDQTVLEPSENYIENHGNDDAEPEELAVNDLHEGSEDHADHEGEHSDSDKQVKQSSSEMEMMCSESQHSEHQETENNTENEGNAEAHENEGPEAEDLVETAISEAKKAQMEHDSEIPEHDSNEPSSQLSSELEFTPADNKEPESVPSDVEQQKFTDVGPTADGNPEFDTQAVESTVEENLTEQVDQEPQHGDTPLLSDESLKYSDSGSLDTVSINPNEESSDLNGESAETKEVPEITVEESDSQNRGEPEEDNPVENSLVEFNESNDVHVGTERLLNLEESVKPLDTSNENLESSLETPNVSMEEERTLSKVYSQACETCEPVLPASCEEYEAEKVSMNEAKTTEHGTELQNIEVSSEPVEIIMPDGDAENSVPGNTTSKPEIELETIEAVPIEVPEQEIVLESESIELSKPILEEEVEQEQVFEVIEAQPEVINEQAVELEVAGPSSMEIIKLVPETENEKSEIAEVVEPSIVENDESEPNRIDEPQITSKDESLNEEAPLIEEGKQNAFSMDKNLELNGKEPNISDDELDFDTRYALFVGKVLPGHEVYYLPGNKKKVTFPKGGTLDNRHTSSPLWDASLNGMRAKSATLEAPRHTRRKLQPKPTVNDDHLFPDSVTPSKVEKALSEDDTSASNDGEGGRYDVPFMDDDAFVPKKYRSVAMEDDNSSSESDYSNERRDLIEPQHIAKMDETSPHAGRTAIDGKRNLNHRGGSRWSFGLNICGCLRKRR</sequence>
<gene>
    <name evidence="2" type="ORF">HNAJ_LOCUS8488</name>
</gene>
<feature type="compositionally biased region" description="Polar residues" evidence="1">
    <location>
        <begin position="363"/>
        <end position="384"/>
    </location>
</feature>
<feature type="region of interest" description="Disordered" evidence="1">
    <location>
        <begin position="750"/>
        <end position="806"/>
    </location>
</feature>
<dbReference type="EMBL" id="UZAE01012304">
    <property type="protein sequence ID" value="VDO04464.1"/>
    <property type="molecule type" value="Genomic_DNA"/>
</dbReference>
<feature type="compositionally biased region" description="Polar residues" evidence="1">
    <location>
        <begin position="283"/>
        <end position="292"/>
    </location>
</feature>
<feature type="compositionally biased region" description="Basic and acidic residues" evidence="1">
    <location>
        <begin position="190"/>
        <end position="212"/>
    </location>
</feature>
<feature type="compositionally biased region" description="Basic and acidic residues" evidence="1">
    <location>
        <begin position="80"/>
        <end position="94"/>
    </location>
</feature>
<dbReference type="WBParaSite" id="HNAJ_0000849201-mRNA-1">
    <property type="protein sequence ID" value="HNAJ_0000849201-mRNA-1"/>
    <property type="gene ID" value="HNAJ_0000849201"/>
</dbReference>
<evidence type="ECO:0000313" key="3">
    <source>
        <dbReference type="Proteomes" id="UP000278807"/>
    </source>
</evidence>
<dbReference type="Proteomes" id="UP000278807">
    <property type="component" value="Unassembled WGS sequence"/>
</dbReference>
<feature type="compositionally biased region" description="Basic and acidic residues" evidence="1">
    <location>
        <begin position="107"/>
        <end position="119"/>
    </location>
</feature>
<dbReference type="AlphaFoldDB" id="A0A0R3TMF1"/>
<accession>A0A0R3TMF1</accession>
<evidence type="ECO:0000313" key="4">
    <source>
        <dbReference type="WBParaSite" id="HNAJ_0000849201-mRNA-1"/>
    </source>
</evidence>
<evidence type="ECO:0000313" key="2">
    <source>
        <dbReference type="EMBL" id="VDO04464.1"/>
    </source>
</evidence>
<feature type="compositionally biased region" description="Low complexity" evidence="1">
    <location>
        <begin position="213"/>
        <end position="226"/>
    </location>
</feature>
<feature type="region of interest" description="Disordered" evidence="1">
    <location>
        <begin position="135"/>
        <end position="426"/>
    </location>
</feature>
<organism evidence="4">
    <name type="scientific">Rodentolepis nana</name>
    <name type="common">Dwarf tapeworm</name>
    <name type="synonym">Hymenolepis nana</name>
    <dbReference type="NCBI Taxonomy" id="102285"/>
    <lineage>
        <taxon>Eukaryota</taxon>
        <taxon>Metazoa</taxon>
        <taxon>Spiralia</taxon>
        <taxon>Lophotrochozoa</taxon>
        <taxon>Platyhelminthes</taxon>
        <taxon>Cestoda</taxon>
        <taxon>Eucestoda</taxon>
        <taxon>Cyclophyllidea</taxon>
        <taxon>Hymenolepididae</taxon>
        <taxon>Rodentolepis</taxon>
    </lineage>
</organism>
<feature type="compositionally biased region" description="Acidic residues" evidence="1">
    <location>
        <begin position="1"/>
        <end position="12"/>
    </location>
</feature>
<dbReference type="OrthoDB" id="6270660at2759"/>
<evidence type="ECO:0000256" key="1">
    <source>
        <dbReference type="SAM" id="MobiDB-lite"/>
    </source>
</evidence>
<protein>
    <submittedName>
        <fullName evidence="4">Zinc finger MYM-type protein 3</fullName>
    </submittedName>
</protein>
<reference evidence="2 3" key="2">
    <citation type="submission" date="2018-11" db="EMBL/GenBank/DDBJ databases">
        <authorList>
            <consortium name="Pathogen Informatics"/>
        </authorList>
    </citation>
    <scope>NUCLEOTIDE SEQUENCE [LARGE SCALE GENOMIC DNA]</scope>
</reference>
<feature type="compositionally biased region" description="Polar residues" evidence="1">
    <location>
        <begin position="446"/>
        <end position="461"/>
    </location>
</feature>
<feature type="region of interest" description="Disordered" evidence="1">
    <location>
        <begin position="441"/>
        <end position="465"/>
    </location>
</feature>
<keyword evidence="3" id="KW-1185">Reference proteome</keyword>
<feature type="compositionally biased region" description="Basic and acidic residues" evidence="1">
    <location>
        <begin position="27"/>
        <end position="37"/>
    </location>
</feature>
<proteinExistence type="predicted"/>